<dbReference type="PANTHER" id="PTHR43808:SF32">
    <property type="entry name" value="ARGE_DAPE-RELATED DEACYLASE"/>
    <property type="match status" value="1"/>
</dbReference>
<keyword evidence="3" id="KW-0378">Hydrolase</keyword>
<organism evidence="6 7">
    <name type="scientific">Enemella evansiae</name>
    <dbReference type="NCBI Taxonomy" id="2016499"/>
    <lineage>
        <taxon>Bacteria</taxon>
        <taxon>Bacillati</taxon>
        <taxon>Actinomycetota</taxon>
        <taxon>Actinomycetes</taxon>
        <taxon>Propionibacteriales</taxon>
        <taxon>Propionibacteriaceae</taxon>
        <taxon>Enemella</taxon>
    </lineage>
</organism>
<dbReference type="EMBL" id="NMVO01000018">
    <property type="protein sequence ID" value="OYO08733.1"/>
    <property type="molecule type" value="Genomic_DNA"/>
</dbReference>
<sequence length="400" mass="42026">MITECERRVLAAIDAEQIAAVTAELIAAPSENPGQTEERTVAVLEAACRRAGLQVERRPVAEGRENLFAALAGGDRPGLLFLGHSDVVPAGPGWSADPFLARRDGDRIIGRGASDMKGGLAAIVAAMCALRTVGVRPAGEIRLACTVDEEDLGLGIRALAADGLAGEFAGCVVAEPTDLELVIACRGDSYLELQLSGVPAHSGRPADGRNAIDAATRVLELIRADQAELARSQDRLLGSGTWSVGRISGGRGTSIVAPDCTVWVDRRLMPDERPQQIAERLAARADRAGITGDGIGLRIEVTMEMPGFRTPVDDPLVRTVRDAARDLGVEPEVTGWTAACDGGFVARDLGIPTVVMGPGGLNDQAHQVDESVSLDELVRAAKRYALLAMRVPESPGRGAD</sequence>
<dbReference type="InterPro" id="IPR050072">
    <property type="entry name" value="Peptidase_M20A"/>
</dbReference>
<dbReference type="InterPro" id="IPR011650">
    <property type="entry name" value="Peptidase_M20_dimer"/>
</dbReference>
<dbReference type="InterPro" id="IPR002933">
    <property type="entry name" value="Peptidase_M20"/>
</dbReference>
<name>A0A255G3F4_9ACTN</name>
<dbReference type="PROSITE" id="PS00758">
    <property type="entry name" value="ARGE_DAPE_CPG2_1"/>
    <property type="match status" value="1"/>
</dbReference>
<dbReference type="SUPFAM" id="SSF55031">
    <property type="entry name" value="Bacterial exopeptidase dimerisation domain"/>
    <property type="match status" value="1"/>
</dbReference>
<dbReference type="Pfam" id="PF01546">
    <property type="entry name" value="Peptidase_M20"/>
    <property type="match status" value="1"/>
</dbReference>
<dbReference type="PANTHER" id="PTHR43808">
    <property type="entry name" value="ACETYLORNITHINE DEACETYLASE"/>
    <property type="match status" value="1"/>
</dbReference>
<dbReference type="InterPro" id="IPR036264">
    <property type="entry name" value="Bact_exopeptidase_dim_dom"/>
</dbReference>
<comment type="cofactor">
    <cofactor evidence="1">
        <name>Zn(2+)</name>
        <dbReference type="ChEBI" id="CHEBI:29105"/>
    </cofactor>
</comment>
<protein>
    <submittedName>
        <fullName evidence="6">Acetylornithine deacetylase</fullName>
    </submittedName>
</protein>
<dbReference type="GO" id="GO:0016787">
    <property type="term" value="F:hydrolase activity"/>
    <property type="evidence" value="ECO:0007669"/>
    <property type="project" value="UniProtKB-KW"/>
</dbReference>
<dbReference type="Gene3D" id="3.30.70.360">
    <property type="match status" value="1"/>
</dbReference>
<feature type="domain" description="Peptidase M20 dimerisation" evidence="5">
    <location>
        <begin position="190"/>
        <end position="288"/>
    </location>
</feature>
<evidence type="ECO:0000313" key="7">
    <source>
        <dbReference type="Proteomes" id="UP000215896"/>
    </source>
</evidence>
<evidence type="ECO:0000256" key="3">
    <source>
        <dbReference type="ARBA" id="ARBA00022801"/>
    </source>
</evidence>
<dbReference type="Gene3D" id="3.40.630.10">
    <property type="entry name" value="Zn peptidases"/>
    <property type="match status" value="1"/>
</dbReference>
<keyword evidence="4" id="KW-0862">Zinc</keyword>
<dbReference type="OrthoDB" id="7055905at2"/>
<dbReference type="GO" id="GO:0046872">
    <property type="term" value="F:metal ion binding"/>
    <property type="evidence" value="ECO:0007669"/>
    <property type="project" value="UniProtKB-KW"/>
</dbReference>
<evidence type="ECO:0000256" key="1">
    <source>
        <dbReference type="ARBA" id="ARBA00001947"/>
    </source>
</evidence>
<reference evidence="6 7" key="1">
    <citation type="submission" date="2017-07" db="EMBL/GenBank/DDBJ databases">
        <title>Draft whole genome sequences of clinical Proprionibacteriaceae strains.</title>
        <authorList>
            <person name="Bernier A.-M."/>
            <person name="Bernard K."/>
            <person name="Domingo M.-C."/>
        </authorList>
    </citation>
    <scope>NUCLEOTIDE SEQUENCE [LARGE SCALE GENOMIC DNA]</scope>
    <source>
        <strain evidence="6 7">NML 030167</strain>
    </source>
</reference>
<evidence type="ECO:0000256" key="4">
    <source>
        <dbReference type="ARBA" id="ARBA00022833"/>
    </source>
</evidence>
<dbReference type="Proteomes" id="UP000215896">
    <property type="component" value="Unassembled WGS sequence"/>
</dbReference>
<dbReference type="Pfam" id="PF07687">
    <property type="entry name" value="M20_dimer"/>
    <property type="match status" value="1"/>
</dbReference>
<accession>A0A255G3F4</accession>
<keyword evidence="2" id="KW-0479">Metal-binding</keyword>
<gene>
    <name evidence="6" type="ORF">CGZ94_19690</name>
</gene>
<comment type="caution">
    <text evidence="6">The sequence shown here is derived from an EMBL/GenBank/DDBJ whole genome shotgun (WGS) entry which is preliminary data.</text>
</comment>
<dbReference type="RefSeq" id="WP_094406945.1">
    <property type="nucleotide sequence ID" value="NZ_NMVO01000018.1"/>
</dbReference>
<proteinExistence type="predicted"/>
<keyword evidence="7" id="KW-1185">Reference proteome</keyword>
<dbReference type="InterPro" id="IPR001261">
    <property type="entry name" value="ArgE/DapE_CS"/>
</dbReference>
<evidence type="ECO:0000259" key="5">
    <source>
        <dbReference type="Pfam" id="PF07687"/>
    </source>
</evidence>
<dbReference type="AlphaFoldDB" id="A0A255G3F4"/>
<evidence type="ECO:0000313" key="6">
    <source>
        <dbReference type="EMBL" id="OYO08733.1"/>
    </source>
</evidence>
<dbReference type="CDD" id="cd08659">
    <property type="entry name" value="M20_ArgE_DapE-like"/>
    <property type="match status" value="1"/>
</dbReference>
<evidence type="ECO:0000256" key="2">
    <source>
        <dbReference type="ARBA" id="ARBA00022723"/>
    </source>
</evidence>
<dbReference type="SUPFAM" id="SSF53187">
    <property type="entry name" value="Zn-dependent exopeptidases"/>
    <property type="match status" value="1"/>
</dbReference>